<dbReference type="Proteomes" id="UP000696485">
    <property type="component" value="Unassembled WGS sequence"/>
</dbReference>
<dbReference type="GO" id="GO:0000785">
    <property type="term" value="C:chromatin"/>
    <property type="evidence" value="ECO:0007669"/>
    <property type="project" value="UniProtKB-ARBA"/>
</dbReference>
<keyword evidence="1 2" id="KW-0539">Nucleus</keyword>
<keyword evidence="6" id="KW-1185">Reference proteome</keyword>
<dbReference type="PROSITE" id="PS51037">
    <property type="entry name" value="YEATS"/>
    <property type="match status" value="1"/>
</dbReference>
<evidence type="ECO:0000313" key="5">
    <source>
        <dbReference type="EMBL" id="KAF9330917.1"/>
    </source>
</evidence>
<feature type="compositionally biased region" description="Basic and acidic residues" evidence="3">
    <location>
        <begin position="145"/>
        <end position="165"/>
    </location>
</feature>
<protein>
    <recommendedName>
        <fullName evidence="4">YEATS domain-containing protein</fullName>
    </recommendedName>
</protein>
<sequence>MKFDSPWLYAFQKSIIKEVKVVTDQIIVKGQKQHGFPMRSWKISVVGVGPDGEDQRLPYVDYVEYILHHTFEQPLRKVADYPFLLQEKGWGEFDMKIMFYFVDKSVAPFVLDHDLNFQKNHYEPFKSDMKPSFLKLLAQGARSMSDNEHGGEGSSHKRRRDEAHKEKSKRAKGSRSTDDDSHDSSSAGSGDDEMERVNVKQLATKFQLLQPEDLLELVKLVKANQTPDMYVLEDGEAGEFHIDLKTLGDDLLGTLWQFCERRLDH</sequence>
<evidence type="ECO:0000313" key="6">
    <source>
        <dbReference type="Proteomes" id="UP000696485"/>
    </source>
</evidence>
<evidence type="ECO:0000256" key="1">
    <source>
        <dbReference type="ARBA" id="ARBA00023242"/>
    </source>
</evidence>
<dbReference type="EMBL" id="JAAAUY010000361">
    <property type="protein sequence ID" value="KAF9330917.1"/>
    <property type="molecule type" value="Genomic_DNA"/>
</dbReference>
<dbReference type="PANTHER" id="PTHR47573:SF2">
    <property type="match status" value="1"/>
</dbReference>
<comment type="caution">
    <text evidence="5">The sequence shown here is derived from an EMBL/GenBank/DDBJ whole genome shotgun (WGS) entry which is preliminary data.</text>
</comment>
<proteinExistence type="predicted"/>
<dbReference type="Pfam" id="PF03366">
    <property type="entry name" value="YEATS"/>
    <property type="match status" value="1"/>
</dbReference>
<accession>A0A9P5SM15</accession>
<dbReference type="GO" id="GO:0005634">
    <property type="term" value="C:nucleus"/>
    <property type="evidence" value="ECO:0007669"/>
    <property type="project" value="UniProtKB-SubCell"/>
</dbReference>
<organism evidence="5 6">
    <name type="scientific">Podila minutissima</name>
    <dbReference type="NCBI Taxonomy" id="64525"/>
    <lineage>
        <taxon>Eukaryota</taxon>
        <taxon>Fungi</taxon>
        <taxon>Fungi incertae sedis</taxon>
        <taxon>Mucoromycota</taxon>
        <taxon>Mortierellomycotina</taxon>
        <taxon>Mortierellomycetes</taxon>
        <taxon>Mortierellales</taxon>
        <taxon>Mortierellaceae</taxon>
        <taxon>Podila</taxon>
    </lineage>
</organism>
<dbReference type="PANTHER" id="PTHR47573">
    <property type="entry name" value="PROTEIN AF-9 HOMOLOG"/>
    <property type="match status" value="1"/>
</dbReference>
<dbReference type="InterPro" id="IPR038704">
    <property type="entry name" value="YEAST_sf"/>
</dbReference>
<comment type="subcellular location">
    <subcellularLocation>
        <location evidence="2">Nucleus</location>
    </subcellularLocation>
</comment>
<feature type="domain" description="YEATS" evidence="4">
    <location>
        <begin position="11"/>
        <end position="144"/>
    </location>
</feature>
<evidence type="ECO:0000256" key="3">
    <source>
        <dbReference type="SAM" id="MobiDB-lite"/>
    </source>
</evidence>
<name>A0A9P5SM15_9FUNG</name>
<gene>
    <name evidence="5" type="ORF">BG006_006187</name>
</gene>
<dbReference type="InterPro" id="IPR055129">
    <property type="entry name" value="YEATS_dom"/>
</dbReference>
<dbReference type="InterPro" id="IPR005033">
    <property type="entry name" value="YEATS"/>
</dbReference>
<dbReference type="CDD" id="cd16905">
    <property type="entry name" value="YEATS_Taf14_like"/>
    <property type="match status" value="1"/>
</dbReference>
<reference evidence="5" key="1">
    <citation type="journal article" date="2020" name="Fungal Divers.">
        <title>Resolving the Mortierellaceae phylogeny through synthesis of multi-gene phylogenetics and phylogenomics.</title>
        <authorList>
            <person name="Vandepol N."/>
            <person name="Liber J."/>
            <person name="Desiro A."/>
            <person name="Na H."/>
            <person name="Kennedy M."/>
            <person name="Barry K."/>
            <person name="Grigoriev I.V."/>
            <person name="Miller A.N."/>
            <person name="O'Donnell K."/>
            <person name="Stajich J.E."/>
            <person name="Bonito G."/>
        </authorList>
    </citation>
    <scope>NUCLEOTIDE SEQUENCE</scope>
    <source>
        <strain evidence="5">NVP1</strain>
    </source>
</reference>
<evidence type="ECO:0000256" key="2">
    <source>
        <dbReference type="PROSITE-ProRule" id="PRU00376"/>
    </source>
</evidence>
<dbReference type="AlphaFoldDB" id="A0A9P5SM15"/>
<feature type="region of interest" description="Disordered" evidence="3">
    <location>
        <begin position="144"/>
        <end position="194"/>
    </location>
</feature>
<dbReference type="Gene3D" id="2.60.40.1970">
    <property type="entry name" value="YEATS domain"/>
    <property type="match status" value="1"/>
</dbReference>
<dbReference type="GO" id="GO:0006355">
    <property type="term" value="P:regulation of DNA-templated transcription"/>
    <property type="evidence" value="ECO:0007669"/>
    <property type="project" value="InterPro"/>
</dbReference>
<evidence type="ECO:0000259" key="4">
    <source>
        <dbReference type="PROSITE" id="PS51037"/>
    </source>
</evidence>